<accession>V4R4B1</accession>
<dbReference type="SUPFAM" id="SSF47384">
    <property type="entry name" value="Homodimeric domain of signal transducing histidine kinase"/>
    <property type="match status" value="1"/>
</dbReference>
<keyword evidence="10" id="KW-0812">Transmembrane</keyword>
<keyword evidence="4" id="KW-0808">Transferase</keyword>
<dbReference type="Pfam" id="PF00512">
    <property type="entry name" value="HisKA"/>
    <property type="match status" value="1"/>
</dbReference>
<dbReference type="GO" id="GO:0006355">
    <property type="term" value="P:regulation of DNA-templated transcription"/>
    <property type="evidence" value="ECO:0007669"/>
    <property type="project" value="InterPro"/>
</dbReference>
<evidence type="ECO:0000256" key="5">
    <source>
        <dbReference type="ARBA" id="ARBA00022741"/>
    </source>
</evidence>
<dbReference type="Pfam" id="PF08448">
    <property type="entry name" value="PAS_4"/>
    <property type="match status" value="2"/>
</dbReference>
<evidence type="ECO:0000256" key="8">
    <source>
        <dbReference type="ARBA" id="ARBA00023012"/>
    </source>
</evidence>
<protein>
    <recommendedName>
        <fullName evidence="2">histidine kinase</fullName>
        <ecNumber evidence="2">2.7.13.3</ecNumber>
    </recommendedName>
</protein>
<organism evidence="14 15">
    <name type="scientific">Lutibaculum baratangense AMV1</name>
    <dbReference type="NCBI Taxonomy" id="631454"/>
    <lineage>
        <taxon>Bacteria</taxon>
        <taxon>Pseudomonadati</taxon>
        <taxon>Pseudomonadota</taxon>
        <taxon>Alphaproteobacteria</taxon>
        <taxon>Hyphomicrobiales</taxon>
        <taxon>Tepidamorphaceae</taxon>
        <taxon>Lutibaculum</taxon>
    </lineage>
</organism>
<reference evidence="14 15" key="1">
    <citation type="journal article" date="2014" name="Genome Announc.">
        <title>Draft Genome Sequence of Lutibaculum baratangense Strain AMV1T, Isolated from a Mud Volcano in Andamans, India.</title>
        <authorList>
            <person name="Singh A."/>
            <person name="Sreenivas A."/>
            <person name="Sathyanarayana Reddy G."/>
            <person name="Pinnaka A.K."/>
            <person name="Shivaji S."/>
        </authorList>
    </citation>
    <scope>NUCLEOTIDE SEQUENCE [LARGE SCALE GENOMIC DNA]</scope>
    <source>
        <strain evidence="14 15">AMV1</strain>
    </source>
</reference>
<dbReference type="GO" id="GO:0000155">
    <property type="term" value="F:phosphorelay sensor kinase activity"/>
    <property type="evidence" value="ECO:0007669"/>
    <property type="project" value="InterPro"/>
</dbReference>
<evidence type="ECO:0000256" key="4">
    <source>
        <dbReference type="ARBA" id="ARBA00022679"/>
    </source>
</evidence>
<keyword evidence="3 9" id="KW-0597">Phosphoprotein</keyword>
<dbReference type="Pfam" id="PF00989">
    <property type="entry name" value="PAS"/>
    <property type="match status" value="1"/>
</dbReference>
<dbReference type="PANTHER" id="PTHR43065">
    <property type="entry name" value="SENSOR HISTIDINE KINASE"/>
    <property type="match status" value="1"/>
</dbReference>
<dbReference type="PATRIC" id="fig|631454.5.peg.566"/>
<keyword evidence="6" id="KW-0418">Kinase</keyword>
<evidence type="ECO:0000259" key="13">
    <source>
        <dbReference type="PROSITE" id="PS50112"/>
    </source>
</evidence>
<dbReference type="InterPro" id="IPR036890">
    <property type="entry name" value="HATPase_C_sf"/>
</dbReference>
<dbReference type="SMART" id="SM00448">
    <property type="entry name" value="REC"/>
    <property type="match status" value="1"/>
</dbReference>
<evidence type="ECO:0000313" key="14">
    <source>
        <dbReference type="EMBL" id="ESR26792.1"/>
    </source>
</evidence>
<dbReference type="InterPro" id="IPR035965">
    <property type="entry name" value="PAS-like_dom_sf"/>
</dbReference>
<dbReference type="InterPro" id="IPR004358">
    <property type="entry name" value="Sig_transdc_His_kin-like_C"/>
</dbReference>
<dbReference type="InterPro" id="IPR036097">
    <property type="entry name" value="HisK_dim/P_sf"/>
</dbReference>
<dbReference type="SUPFAM" id="SSF55874">
    <property type="entry name" value="ATPase domain of HSP90 chaperone/DNA topoisomerase II/histidine kinase"/>
    <property type="match status" value="1"/>
</dbReference>
<dbReference type="PROSITE" id="PS50110">
    <property type="entry name" value="RESPONSE_REGULATORY"/>
    <property type="match status" value="1"/>
</dbReference>
<dbReference type="Gene3D" id="1.10.287.130">
    <property type="match status" value="1"/>
</dbReference>
<dbReference type="InterPro" id="IPR011006">
    <property type="entry name" value="CheY-like_superfamily"/>
</dbReference>
<dbReference type="AlphaFoldDB" id="V4R4B1"/>
<name>V4R4B1_9HYPH</name>
<evidence type="ECO:0000259" key="12">
    <source>
        <dbReference type="PROSITE" id="PS50110"/>
    </source>
</evidence>
<dbReference type="CDD" id="cd00130">
    <property type="entry name" value="PAS"/>
    <property type="match status" value="2"/>
</dbReference>
<feature type="domain" description="Histidine kinase" evidence="11">
    <location>
        <begin position="472"/>
        <end position="695"/>
    </location>
</feature>
<comment type="caution">
    <text evidence="14">The sequence shown here is derived from an EMBL/GenBank/DDBJ whole genome shotgun (WGS) entry which is preliminary data.</text>
</comment>
<dbReference type="InterPro" id="IPR003594">
    <property type="entry name" value="HATPase_dom"/>
</dbReference>
<dbReference type="SUPFAM" id="SSF52172">
    <property type="entry name" value="CheY-like"/>
    <property type="match status" value="1"/>
</dbReference>
<feature type="transmembrane region" description="Helical" evidence="10">
    <location>
        <begin position="53"/>
        <end position="77"/>
    </location>
</feature>
<keyword evidence="8" id="KW-0902">Two-component regulatory system</keyword>
<evidence type="ECO:0000256" key="7">
    <source>
        <dbReference type="ARBA" id="ARBA00022840"/>
    </source>
</evidence>
<keyword evidence="10" id="KW-0472">Membrane</keyword>
<dbReference type="Gene3D" id="3.40.50.2300">
    <property type="match status" value="1"/>
</dbReference>
<keyword evidence="10" id="KW-1133">Transmembrane helix</keyword>
<dbReference type="InterPro" id="IPR000014">
    <property type="entry name" value="PAS"/>
</dbReference>
<evidence type="ECO:0000256" key="3">
    <source>
        <dbReference type="ARBA" id="ARBA00022553"/>
    </source>
</evidence>
<evidence type="ECO:0000256" key="9">
    <source>
        <dbReference type="PROSITE-ProRule" id="PRU00169"/>
    </source>
</evidence>
<feature type="transmembrane region" description="Helical" evidence="10">
    <location>
        <begin position="25"/>
        <end position="46"/>
    </location>
</feature>
<dbReference type="Gene3D" id="3.30.450.20">
    <property type="entry name" value="PAS domain"/>
    <property type="match status" value="3"/>
</dbReference>
<dbReference type="FunFam" id="1.10.287.130:FF:000037">
    <property type="entry name" value="Hybrid sensor histidine kinase/response regulator"/>
    <property type="match status" value="1"/>
</dbReference>
<evidence type="ECO:0000256" key="1">
    <source>
        <dbReference type="ARBA" id="ARBA00000085"/>
    </source>
</evidence>
<dbReference type="STRING" id="631454.N177_0576"/>
<dbReference type="InterPro" id="IPR003661">
    <property type="entry name" value="HisK_dim/P_dom"/>
</dbReference>
<dbReference type="PROSITE" id="PS50109">
    <property type="entry name" value="HIS_KIN"/>
    <property type="match status" value="1"/>
</dbReference>
<dbReference type="InterPro" id="IPR013767">
    <property type="entry name" value="PAS_fold"/>
</dbReference>
<comment type="catalytic activity">
    <reaction evidence="1">
        <text>ATP + protein L-histidine = ADP + protein N-phospho-L-histidine.</text>
        <dbReference type="EC" id="2.7.13.3"/>
    </reaction>
</comment>
<dbReference type="InterPro" id="IPR005467">
    <property type="entry name" value="His_kinase_dom"/>
</dbReference>
<dbReference type="NCBIfam" id="NF046020">
    <property type="entry name" value="HisKinCckABruc"/>
    <property type="match status" value="1"/>
</dbReference>
<dbReference type="SMART" id="SM00388">
    <property type="entry name" value="HisKA"/>
    <property type="match status" value="1"/>
</dbReference>
<evidence type="ECO:0000313" key="15">
    <source>
        <dbReference type="Proteomes" id="UP000017819"/>
    </source>
</evidence>
<dbReference type="Gene3D" id="3.30.565.10">
    <property type="entry name" value="Histidine kinase-like ATPase, C-terminal domain"/>
    <property type="match status" value="1"/>
</dbReference>
<feature type="domain" description="Response regulatory" evidence="12">
    <location>
        <begin position="720"/>
        <end position="837"/>
    </location>
</feature>
<proteinExistence type="predicted"/>
<dbReference type="EMBL" id="AWXZ01000013">
    <property type="protein sequence ID" value="ESR26792.1"/>
    <property type="molecule type" value="Genomic_DNA"/>
</dbReference>
<dbReference type="Pfam" id="PF00072">
    <property type="entry name" value="Response_reg"/>
    <property type="match status" value="1"/>
</dbReference>
<keyword evidence="15" id="KW-1185">Reference proteome</keyword>
<gene>
    <name evidence="14" type="ORF">N177_0576</name>
</gene>
<keyword evidence="5" id="KW-0547">Nucleotide-binding</keyword>
<sequence>MADMSNSESVAKSLDREKNEREGSISLVVLLAAALIIIAIALALMGREEARPMILGVLCTLAVGGVFSMFALAVGVLRFSEGTPRDEIATAVVENVPEGVLVTAANGRTLYANPAYMRLIGVDRFSDVRGVERAFAGNADAAEAIFRLSQAAGEGRRAEEEIRLERGVDGERGVTWYRIRVHPIGRDRAPRMMWEISDITRERARQEDVFLELQRAIDNLDHAPAGFFSTDRDGRLRYVNATLANWLGYDLAETETARLRLDDIVSGDGAALIRQVAPAPGEVRSETIDLDLVRRNGQTLPVRLMHKVAFDNEGRAGASRTLVLDRSPGADVSETLRAAEVRFARFFNNTPLAIATVDRSGQVRRTNAAFARLFPQSTPRRIEDCTAAGDRALLGKLLEKAFGGRADLAPADAHLPGEGGKVGRFFASPVEDSDGDGEAAIVYILDVTEQRELEAQFAQGQKMQAVGLLAGGVAHDFNNLLTAIIGYSDLLLINNRPTDPSFNDIMQIKHNANRAAGLVRQLLAFSRRQTLRPEVLRLGDVLNDLQVLLSRLLGSSVELTVQVDRELWLVKADLNQLEQVAINLAVNARDAMPEGGSLFLRAENLALGEPRGAGSAQIPAGEFVVVEVQDTGTGMSDETMEKIFDPFFTTKEIGKGTGLGLSTVYGIVKQTGGHIEAESTLGEGTTFRIYLPRYVPAPEEVPPKAGQAPAKAKDLTGSGTILLVEDEESVRIYAARALSSRGYTVLEADTGEMALELMDEHGGEIDLVVSDVVMPEMDGPTLMKELRARNPGLKIIFVSGYAEDAFKRSLDGGAEDFHFLSKPFDLRELAAKVKDVLSGQA</sequence>
<dbReference type="PROSITE" id="PS50112">
    <property type="entry name" value="PAS"/>
    <property type="match status" value="2"/>
</dbReference>
<evidence type="ECO:0000256" key="2">
    <source>
        <dbReference type="ARBA" id="ARBA00012438"/>
    </source>
</evidence>
<feature type="domain" description="PAS" evidence="13">
    <location>
        <begin position="85"/>
        <end position="124"/>
    </location>
</feature>
<feature type="modified residue" description="4-aspartylphosphate" evidence="9">
    <location>
        <position position="771"/>
    </location>
</feature>
<dbReference type="PANTHER" id="PTHR43065:SF42">
    <property type="entry name" value="TWO-COMPONENT SENSOR PPRA"/>
    <property type="match status" value="1"/>
</dbReference>
<dbReference type="SUPFAM" id="SSF55785">
    <property type="entry name" value="PYP-like sensor domain (PAS domain)"/>
    <property type="match status" value="3"/>
</dbReference>
<keyword evidence="7" id="KW-0067">ATP-binding</keyword>
<dbReference type="Pfam" id="PF02518">
    <property type="entry name" value="HATPase_c"/>
    <property type="match status" value="1"/>
</dbReference>
<evidence type="ECO:0000259" key="11">
    <source>
        <dbReference type="PROSITE" id="PS50109"/>
    </source>
</evidence>
<dbReference type="SMART" id="SM00091">
    <property type="entry name" value="PAS"/>
    <property type="match status" value="3"/>
</dbReference>
<dbReference type="eggNOG" id="COG4191">
    <property type="taxonomic scope" value="Bacteria"/>
</dbReference>
<evidence type="ECO:0000256" key="6">
    <source>
        <dbReference type="ARBA" id="ARBA00022777"/>
    </source>
</evidence>
<dbReference type="EC" id="2.7.13.3" evidence="2"/>
<dbReference type="SMART" id="SM00387">
    <property type="entry name" value="HATPase_c"/>
    <property type="match status" value="1"/>
</dbReference>
<evidence type="ECO:0000256" key="10">
    <source>
        <dbReference type="SAM" id="Phobius"/>
    </source>
</evidence>
<dbReference type="GO" id="GO:0005524">
    <property type="term" value="F:ATP binding"/>
    <property type="evidence" value="ECO:0007669"/>
    <property type="project" value="UniProtKB-KW"/>
</dbReference>
<dbReference type="CDD" id="cd00082">
    <property type="entry name" value="HisKA"/>
    <property type="match status" value="1"/>
</dbReference>
<dbReference type="InterPro" id="IPR013656">
    <property type="entry name" value="PAS_4"/>
</dbReference>
<feature type="domain" description="PAS" evidence="13">
    <location>
        <begin position="212"/>
        <end position="253"/>
    </location>
</feature>
<dbReference type="Proteomes" id="UP000017819">
    <property type="component" value="Unassembled WGS sequence"/>
</dbReference>
<dbReference type="InterPro" id="IPR001789">
    <property type="entry name" value="Sig_transdc_resp-reg_receiver"/>
</dbReference>
<dbReference type="PRINTS" id="PR00344">
    <property type="entry name" value="BCTRLSENSOR"/>
</dbReference>